<dbReference type="InterPro" id="IPR016181">
    <property type="entry name" value="Acyl_CoA_acyltransferase"/>
</dbReference>
<keyword evidence="2" id="KW-0808">Transferase</keyword>
<protein>
    <submittedName>
        <fullName evidence="2">GNAT family N-acetyltransferase</fullName>
    </submittedName>
</protein>
<sequence length="154" mass="18164">MERITFKKVTLCEYPSLFGIYKTYFHSIVEGSLGWDETFQQQRFMESYPQEWFDWVMFSGERLGLICTHLEQSKAHVHLFIIFKKYQNKGVGGSVMKCYQHHFSDRVGKVSLSSFKNNPKAIRFYQGLGYQIISEDEHFVDMEHSLLYSGEIGY</sequence>
<evidence type="ECO:0000313" key="3">
    <source>
        <dbReference type="Proteomes" id="UP000293465"/>
    </source>
</evidence>
<dbReference type="Pfam" id="PF00583">
    <property type="entry name" value="Acetyltransf_1"/>
    <property type="match status" value="1"/>
</dbReference>
<accession>A0A4Q5KJF8</accession>
<reference evidence="2 3" key="1">
    <citation type="submission" date="2019-02" db="EMBL/GenBank/DDBJ databases">
        <title>Genome sequences of Aliivibrio finisterrensis strains from farmed Atlantic salmon.</title>
        <authorList>
            <person name="Bowman J.P."/>
        </authorList>
    </citation>
    <scope>NUCLEOTIDE SEQUENCE [LARGE SCALE GENOMIC DNA]</scope>
    <source>
        <strain evidence="2 3">A32</strain>
    </source>
</reference>
<gene>
    <name evidence="2" type="ORF">ERW49_09890</name>
</gene>
<dbReference type="Proteomes" id="UP000293465">
    <property type="component" value="Unassembled WGS sequence"/>
</dbReference>
<evidence type="ECO:0000313" key="2">
    <source>
        <dbReference type="EMBL" id="RYU46395.1"/>
    </source>
</evidence>
<dbReference type="GeneID" id="56275362"/>
<dbReference type="SUPFAM" id="SSF55729">
    <property type="entry name" value="Acyl-CoA N-acyltransferases (Nat)"/>
    <property type="match status" value="1"/>
</dbReference>
<name>A0A4Q5KJF8_9GAMM</name>
<dbReference type="PROSITE" id="PS51186">
    <property type="entry name" value="GNAT"/>
    <property type="match status" value="1"/>
</dbReference>
<dbReference type="GO" id="GO:0016747">
    <property type="term" value="F:acyltransferase activity, transferring groups other than amino-acyl groups"/>
    <property type="evidence" value="ECO:0007669"/>
    <property type="project" value="InterPro"/>
</dbReference>
<dbReference type="Gene3D" id="3.40.630.30">
    <property type="match status" value="1"/>
</dbReference>
<proteinExistence type="predicted"/>
<dbReference type="RefSeq" id="WP_130087178.1">
    <property type="nucleotide sequence ID" value="NZ_SEZJ01000007.1"/>
</dbReference>
<dbReference type="AlphaFoldDB" id="A0A4Q5KJF8"/>
<dbReference type="EMBL" id="SEZJ01000007">
    <property type="protein sequence ID" value="RYU46395.1"/>
    <property type="molecule type" value="Genomic_DNA"/>
</dbReference>
<comment type="caution">
    <text evidence="2">The sequence shown here is derived from an EMBL/GenBank/DDBJ whole genome shotgun (WGS) entry which is preliminary data.</text>
</comment>
<dbReference type="OrthoDB" id="5892514at2"/>
<feature type="domain" description="N-acetyltransferase" evidence="1">
    <location>
        <begin position="4"/>
        <end position="147"/>
    </location>
</feature>
<dbReference type="InterPro" id="IPR000182">
    <property type="entry name" value="GNAT_dom"/>
</dbReference>
<organism evidence="2 3">
    <name type="scientific">Aliivibrio finisterrensis</name>
    <dbReference type="NCBI Taxonomy" id="511998"/>
    <lineage>
        <taxon>Bacteria</taxon>
        <taxon>Pseudomonadati</taxon>
        <taxon>Pseudomonadota</taxon>
        <taxon>Gammaproteobacteria</taxon>
        <taxon>Vibrionales</taxon>
        <taxon>Vibrionaceae</taxon>
        <taxon>Aliivibrio</taxon>
    </lineage>
</organism>
<evidence type="ECO:0000259" key="1">
    <source>
        <dbReference type="PROSITE" id="PS51186"/>
    </source>
</evidence>